<evidence type="ECO:0000259" key="2">
    <source>
        <dbReference type="Pfam" id="PF07859"/>
    </source>
</evidence>
<keyword evidence="1 3" id="KW-0378">Hydrolase</keyword>
<dbReference type="Gene3D" id="3.40.50.1820">
    <property type="entry name" value="alpha/beta hydrolase"/>
    <property type="match status" value="1"/>
</dbReference>
<name>A0A4R4YFG2_9ACTN</name>
<dbReference type="Pfam" id="PF07859">
    <property type="entry name" value="Abhydrolase_3"/>
    <property type="match status" value="1"/>
</dbReference>
<accession>A0A4R4YFG2</accession>
<evidence type="ECO:0000256" key="1">
    <source>
        <dbReference type="ARBA" id="ARBA00022801"/>
    </source>
</evidence>
<reference evidence="3 4" key="1">
    <citation type="submission" date="2019-03" db="EMBL/GenBank/DDBJ databases">
        <title>Draft genome sequences of novel Actinobacteria.</title>
        <authorList>
            <person name="Sahin N."/>
            <person name="Ay H."/>
            <person name="Saygin H."/>
        </authorList>
    </citation>
    <scope>NUCLEOTIDE SEQUENCE [LARGE SCALE GENOMIC DNA]</scope>
    <source>
        <strain evidence="3 4">CH32</strain>
    </source>
</reference>
<sequence length="318" mass="34566">MNHAYDPELAPSRMPFARLDLTDPIATRNLLFEAQTAMPAPEVPADLRVRDAVVPGRAGAPDVPVRVYTPAQGARRLPALLYIHGGSFVLGDLEMTHPLLMRLALDLEAVIVAVDYRLAPENPFPAGLEDCYAALTWMAQNAADIDVDPDRIAVGGDSSGGTMSAGLALLTRDRGGPRIRLQYLGVPVLDDRLESDSIRELVDVPVLDREILELTWRHYLSGSSTVDGEDGMSYAAPARAEDLSALPPAFIAVSELDPLRDEALDYARRLMKAGVSVELHLYAGTVHGTYLLAQTKAAQRMRADLVQVLRRALSPERA</sequence>
<dbReference type="Proteomes" id="UP000295302">
    <property type="component" value="Unassembled WGS sequence"/>
</dbReference>
<proteinExistence type="predicted"/>
<evidence type="ECO:0000313" key="3">
    <source>
        <dbReference type="EMBL" id="TDD42619.1"/>
    </source>
</evidence>
<dbReference type="InterPro" id="IPR029058">
    <property type="entry name" value="AB_hydrolase_fold"/>
</dbReference>
<dbReference type="GO" id="GO:0016787">
    <property type="term" value="F:hydrolase activity"/>
    <property type="evidence" value="ECO:0007669"/>
    <property type="project" value="UniProtKB-KW"/>
</dbReference>
<dbReference type="EMBL" id="SMKQ01000124">
    <property type="protein sequence ID" value="TDD42619.1"/>
    <property type="molecule type" value="Genomic_DNA"/>
</dbReference>
<protein>
    <submittedName>
        <fullName evidence="3">Alpha/beta hydrolase</fullName>
    </submittedName>
</protein>
<dbReference type="InterPro" id="IPR050300">
    <property type="entry name" value="GDXG_lipolytic_enzyme"/>
</dbReference>
<keyword evidence="4" id="KW-1185">Reference proteome</keyword>
<dbReference type="OrthoDB" id="3209779at2"/>
<dbReference type="PANTHER" id="PTHR48081">
    <property type="entry name" value="AB HYDROLASE SUPERFAMILY PROTEIN C4A8.06C"/>
    <property type="match status" value="1"/>
</dbReference>
<organism evidence="3 4">
    <name type="scientific">Nonomuraea terrae</name>
    <dbReference type="NCBI Taxonomy" id="2530383"/>
    <lineage>
        <taxon>Bacteria</taxon>
        <taxon>Bacillati</taxon>
        <taxon>Actinomycetota</taxon>
        <taxon>Actinomycetes</taxon>
        <taxon>Streptosporangiales</taxon>
        <taxon>Streptosporangiaceae</taxon>
        <taxon>Nonomuraea</taxon>
    </lineage>
</organism>
<feature type="domain" description="Alpha/beta hydrolase fold-3" evidence="2">
    <location>
        <begin position="80"/>
        <end position="290"/>
    </location>
</feature>
<gene>
    <name evidence="3" type="ORF">E1286_30355</name>
</gene>
<dbReference type="PANTHER" id="PTHR48081:SF8">
    <property type="entry name" value="ALPHA_BETA HYDROLASE FOLD-3 DOMAIN-CONTAINING PROTEIN-RELATED"/>
    <property type="match status" value="1"/>
</dbReference>
<dbReference type="SUPFAM" id="SSF53474">
    <property type="entry name" value="alpha/beta-Hydrolases"/>
    <property type="match status" value="1"/>
</dbReference>
<dbReference type="AlphaFoldDB" id="A0A4R4YFG2"/>
<dbReference type="InterPro" id="IPR013094">
    <property type="entry name" value="AB_hydrolase_3"/>
</dbReference>
<comment type="caution">
    <text evidence="3">The sequence shown here is derived from an EMBL/GenBank/DDBJ whole genome shotgun (WGS) entry which is preliminary data.</text>
</comment>
<evidence type="ECO:0000313" key="4">
    <source>
        <dbReference type="Proteomes" id="UP000295302"/>
    </source>
</evidence>